<dbReference type="InterPro" id="IPR036318">
    <property type="entry name" value="FAD-bd_PCMH-like_sf"/>
</dbReference>
<dbReference type="InterPro" id="IPR016164">
    <property type="entry name" value="FAD-linked_Oxase-like_C"/>
</dbReference>
<evidence type="ECO:0000256" key="4">
    <source>
        <dbReference type="ARBA" id="ARBA00023002"/>
    </source>
</evidence>
<keyword evidence="7" id="KW-1185">Reference proteome</keyword>
<dbReference type="EMBL" id="VTZN01000163">
    <property type="protein sequence ID" value="KAA1248405.1"/>
    <property type="molecule type" value="Genomic_DNA"/>
</dbReference>
<dbReference type="GO" id="GO:0071949">
    <property type="term" value="F:FAD binding"/>
    <property type="evidence" value="ECO:0007669"/>
    <property type="project" value="InterPro"/>
</dbReference>
<dbReference type="GO" id="GO:0016491">
    <property type="term" value="F:oxidoreductase activity"/>
    <property type="evidence" value="ECO:0007669"/>
    <property type="project" value="UniProtKB-KW"/>
</dbReference>
<evidence type="ECO:0000256" key="1">
    <source>
        <dbReference type="ARBA" id="ARBA00001974"/>
    </source>
</evidence>
<dbReference type="InterPro" id="IPR016171">
    <property type="entry name" value="Vanillyl_alc_oxidase_C-sub2"/>
</dbReference>
<dbReference type="AlphaFoldDB" id="A0A5B1BKL3"/>
<dbReference type="PROSITE" id="PS51387">
    <property type="entry name" value="FAD_PCMH"/>
    <property type="match status" value="1"/>
</dbReference>
<organism evidence="6 7">
    <name type="scientific">Mycobacterium simiae</name>
    <name type="common">Mycobacterium habana</name>
    <dbReference type="NCBI Taxonomy" id="1784"/>
    <lineage>
        <taxon>Bacteria</taxon>
        <taxon>Bacillati</taxon>
        <taxon>Actinomycetota</taxon>
        <taxon>Actinomycetes</taxon>
        <taxon>Mycobacteriales</taxon>
        <taxon>Mycobacteriaceae</taxon>
        <taxon>Mycobacterium</taxon>
        <taxon>Mycobacterium simiae complex</taxon>
    </lineage>
</organism>
<proteinExistence type="predicted"/>
<evidence type="ECO:0000256" key="3">
    <source>
        <dbReference type="ARBA" id="ARBA00022827"/>
    </source>
</evidence>
<name>A0A5B1BKL3_MYCSI</name>
<keyword evidence="3" id="KW-0274">FAD</keyword>
<dbReference type="SUPFAM" id="SSF55103">
    <property type="entry name" value="FAD-linked oxidases, C-terminal domain"/>
    <property type="match status" value="1"/>
</dbReference>
<sequence>MSDIAARLVDIVGNSHVLIGDAIPDDYAHDEELTLPPQQPAYVVKPVTAQEVSQLLTTATERGVPVTARGSGCGLSGAARPRAGGMLISFERMNRVLEVDTANQVAVVEPGVTLTELDSATADSGLGYMVHPGELSSSVGGNVGTNAGGMRAVKYGIARHNVLGLQAVLPTGEIIRTGGKIAKLSTGYDLTQLIVGSEGTLALVTEVIVKLHPRLGHNASVLAPFANFDQVTAAVPKIVASGLAPYIVEYIDNMTMAALVHTQNLELGIPDQVRDSCEAYLLVAVENRTADRLMEDVETAGEMLAELGATDAYILEGSAARKLIEARENAFWAAKAAGADDIIDTVVPRASMPKFLSTARSLAAAAGGAAIGCGHAGDGNVHMAIICKDPAKKKQLMTDIFALAMELGGAISGEHGLGRVKTPYFLQLEDPAKISLMYRIKQSFDPAGILNPDVLLPAQGP</sequence>
<comment type="cofactor">
    <cofactor evidence="1">
        <name>FAD</name>
        <dbReference type="ChEBI" id="CHEBI:57692"/>
    </cofactor>
</comment>
<dbReference type="InterPro" id="IPR006094">
    <property type="entry name" value="Oxid_FAD_bind_N"/>
</dbReference>
<keyword evidence="2" id="KW-0285">Flavoprotein</keyword>
<keyword evidence="4" id="KW-0560">Oxidoreductase</keyword>
<dbReference type="Pfam" id="PF01565">
    <property type="entry name" value="FAD_binding_4"/>
    <property type="match status" value="1"/>
</dbReference>
<feature type="domain" description="FAD-binding PCMH-type" evidence="5">
    <location>
        <begin position="35"/>
        <end position="214"/>
    </location>
</feature>
<dbReference type="InterPro" id="IPR051914">
    <property type="entry name" value="FAD-linked_OxidoTrans_Type4"/>
</dbReference>
<dbReference type="InterPro" id="IPR016166">
    <property type="entry name" value="FAD-bd_PCMH"/>
</dbReference>
<gene>
    <name evidence="6" type="ORF">F0Q45_20735</name>
</gene>
<dbReference type="FunFam" id="1.10.45.10:FF:000001">
    <property type="entry name" value="D-lactate dehydrogenase mitochondrial"/>
    <property type="match status" value="1"/>
</dbReference>
<dbReference type="Gene3D" id="3.30.70.2740">
    <property type="match status" value="1"/>
</dbReference>
<dbReference type="Gene3D" id="3.30.465.10">
    <property type="match status" value="1"/>
</dbReference>
<reference evidence="6 7" key="1">
    <citation type="submission" date="2019-09" db="EMBL/GenBank/DDBJ databases">
        <title>Report of infection by Mycobacterium simiae a patient suffering from pulmonary tuberculosis.</title>
        <authorList>
            <person name="Mohanty P.S."/>
            <person name="Bansal A.K."/>
            <person name="Singh H."/>
            <person name="Sharma S."/>
            <person name="Patil S.A."/>
            <person name="Upadhaya P."/>
            <person name="Singh P.K."/>
            <person name="Kumar D."/>
            <person name="Kumar S."/>
            <person name="Singh R.K."/>
            <person name="Chaudhary B."/>
        </authorList>
    </citation>
    <scope>NUCLEOTIDE SEQUENCE [LARGE SCALE GENOMIC DNA]</scope>
    <source>
        <strain evidence="6 7">JAL-560-SIM</strain>
    </source>
</reference>
<dbReference type="InterPro" id="IPR004113">
    <property type="entry name" value="FAD-bd_oxidored_4_C"/>
</dbReference>
<dbReference type="Gene3D" id="1.10.45.10">
    <property type="entry name" value="Vanillyl-alcohol Oxidase, Chain A, domain 4"/>
    <property type="match status" value="1"/>
</dbReference>
<accession>A0A5B1BKL3</accession>
<dbReference type="PANTHER" id="PTHR42934">
    <property type="entry name" value="GLYCOLATE OXIDASE SUBUNIT GLCD"/>
    <property type="match status" value="1"/>
</dbReference>
<evidence type="ECO:0000256" key="2">
    <source>
        <dbReference type="ARBA" id="ARBA00022630"/>
    </source>
</evidence>
<dbReference type="Pfam" id="PF02913">
    <property type="entry name" value="FAD-oxidase_C"/>
    <property type="match status" value="1"/>
</dbReference>
<protein>
    <submittedName>
        <fullName evidence="6">FAD-binding protein</fullName>
    </submittedName>
</protein>
<evidence type="ECO:0000313" key="7">
    <source>
        <dbReference type="Proteomes" id="UP000324701"/>
    </source>
</evidence>
<evidence type="ECO:0000259" key="5">
    <source>
        <dbReference type="PROSITE" id="PS51387"/>
    </source>
</evidence>
<dbReference type="Proteomes" id="UP000324701">
    <property type="component" value="Unassembled WGS sequence"/>
</dbReference>
<dbReference type="InterPro" id="IPR016169">
    <property type="entry name" value="FAD-bd_PCMH_sub2"/>
</dbReference>
<evidence type="ECO:0000313" key="6">
    <source>
        <dbReference type="EMBL" id="KAA1248405.1"/>
    </source>
</evidence>
<comment type="caution">
    <text evidence="6">The sequence shown here is derived from an EMBL/GenBank/DDBJ whole genome shotgun (WGS) entry which is preliminary data.</text>
</comment>
<dbReference type="RefSeq" id="WP_149655732.1">
    <property type="nucleotide sequence ID" value="NZ_VTZN01000163.1"/>
</dbReference>
<dbReference type="OrthoDB" id="9811557at2"/>
<dbReference type="PANTHER" id="PTHR42934:SF2">
    <property type="entry name" value="GLYCOLATE OXIDASE SUBUNIT GLCD"/>
    <property type="match status" value="1"/>
</dbReference>
<dbReference type="SUPFAM" id="SSF56176">
    <property type="entry name" value="FAD-binding/transporter-associated domain-like"/>
    <property type="match status" value="1"/>
</dbReference>